<feature type="signal peptide" evidence="2">
    <location>
        <begin position="1"/>
        <end position="19"/>
    </location>
</feature>
<evidence type="ECO:0000256" key="2">
    <source>
        <dbReference type="SAM" id="SignalP"/>
    </source>
</evidence>
<feature type="transmembrane region" description="Helical" evidence="1">
    <location>
        <begin position="266"/>
        <end position="285"/>
    </location>
</feature>
<evidence type="ECO:0000256" key="1">
    <source>
        <dbReference type="SAM" id="Phobius"/>
    </source>
</evidence>
<feature type="chain" id="PRO_5043187593" evidence="2">
    <location>
        <begin position="20"/>
        <end position="538"/>
    </location>
</feature>
<dbReference type="EMBL" id="QRIN01000128">
    <property type="protein sequence ID" value="RHG60716.1"/>
    <property type="molecule type" value="Genomic_DNA"/>
</dbReference>
<protein>
    <submittedName>
        <fullName evidence="3">Uncharacterized protein</fullName>
    </submittedName>
</protein>
<keyword evidence="1" id="KW-0812">Transmembrane</keyword>
<keyword evidence="2" id="KW-0732">Signal</keyword>
<name>A0A3R6DMZ3_9BACT</name>
<keyword evidence="1" id="KW-1133">Transmembrane helix</keyword>
<organism evidence="3 4">
    <name type="scientific">Segatella copri</name>
    <dbReference type="NCBI Taxonomy" id="165179"/>
    <lineage>
        <taxon>Bacteria</taxon>
        <taxon>Pseudomonadati</taxon>
        <taxon>Bacteroidota</taxon>
        <taxon>Bacteroidia</taxon>
        <taxon>Bacteroidales</taxon>
        <taxon>Prevotellaceae</taxon>
        <taxon>Segatella</taxon>
    </lineage>
</organism>
<accession>A0A3R6DMZ3</accession>
<feature type="transmembrane region" description="Helical" evidence="1">
    <location>
        <begin position="236"/>
        <end position="254"/>
    </location>
</feature>
<keyword evidence="1" id="KW-0472">Membrane</keyword>
<proteinExistence type="predicted"/>
<sequence length="538" mass="61103">MRRILIIFSFVLGFLSAHAERKSYTINDMFTISVDSKLELRDKNGLYEQKTKNNNLPVTSDDVIVFQQAGLNNDKKAAYQKYARIMIQTENGNVGDFSYYDGSCELSDSDIVNFNRLAYQELSPQMHMTIKPSTKGFFLDNGIYCIMTSYQRSGVYGNVDVCIYYFFNDNQWAKVLCSYKNSEEKLWKKVMENAIESFKWTSEKGDGVTVETIDSASVSSGVHSDMTSSGKPINDALVVVVLTIAAVFICVWLLNTNKLKCKTKWGIFCLMLVLFGLVIFIITRIDDAYISKLPPPNDPELELAVEGANEQFPLQITEGIVLKSLELKDSALVSTMEIDEKKYPFEDFLRNKELKKRLMMANIANSSPFEACSYEDFADKGYSAKMVIKGIQSHREIVLVATPNEIKNAKNMSSTPREQLDLYLNSIKRNLPNKVDDGLTFSDVDVKGKQFLFIYIIDETMYDMKEVAKNKNEFKHNVEKDLKTDGEMIKLASLLAPLDMSLRVSYVGSMSKEKVNIDITPAYLKEVVSDNRISNHFK</sequence>
<comment type="caution">
    <text evidence="3">The sequence shown here is derived from an EMBL/GenBank/DDBJ whole genome shotgun (WGS) entry which is preliminary data.</text>
</comment>
<evidence type="ECO:0000313" key="3">
    <source>
        <dbReference type="EMBL" id="RHG60716.1"/>
    </source>
</evidence>
<dbReference type="Proteomes" id="UP000286501">
    <property type="component" value="Unassembled WGS sequence"/>
</dbReference>
<gene>
    <name evidence="3" type="ORF">DW250_15790</name>
</gene>
<evidence type="ECO:0000313" key="4">
    <source>
        <dbReference type="Proteomes" id="UP000286501"/>
    </source>
</evidence>
<dbReference type="AlphaFoldDB" id="A0A3R6DMZ3"/>
<reference evidence="3 4" key="1">
    <citation type="submission" date="2018-08" db="EMBL/GenBank/DDBJ databases">
        <title>A genome reference for cultivated species of the human gut microbiota.</title>
        <authorList>
            <person name="Zou Y."/>
            <person name="Xue W."/>
            <person name="Luo G."/>
        </authorList>
    </citation>
    <scope>NUCLEOTIDE SEQUENCE [LARGE SCALE GENOMIC DNA]</scope>
    <source>
        <strain evidence="3 4">AM22-1</strain>
    </source>
</reference>
<dbReference type="RefSeq" id="WP_118201865.1">
    <property type="nucleotide sequence ID" value="NZ_QRIE01000003.1"/>
</dbReference>